<comment type="caution">
    <text evidence="11">The sequence shown here is derived from an EMBL/GenBank/DDBJ whole genome shotgun (WGS) entry which is preliminary data.</text>
</comment>
<feature type="site" description="Transition state stabilizer" evidence="7">
    <location>
        <position position="34"/>
    </location>
</feature>
<comment type="function">
    <text evidence="7">Involved in the biosynthesis of isopentenyl diphosphate (IPP) and dimethylallyl diphosphate (DMAPP), two major building blocks of isoprenoid compounds. Catalyzes the conversion of 4-diphosphocytidyl-2-C-methyl-D-erythritol 2-phosphate (CDP-ME2P) to 2-C-methyl-D-erythritol 2,4-cyclodiphosphate (ME-CPP) with a corresponding release of cytidine 5-monophosphate (CMP).</text>
</comment>
<feature type="binding site" evidence="7">
    <location>
        <position position="10"/>
    </location>
    <ligand>
        <name>a divalent metal cation</name>
        <dbReference type="ChEBI" id="CHEBI:60240"/>
    </ligand>
</feature>
<reference evidence="11" key="1">
    <citation type="journal article" date="2021" name="ISME J.">
        <title>Fine-scale metabolic discontinuity in a stratified prokaryote microbiome of a Red Sea deep halocline.</title>
        <authorList>
            <person name="Michoud G."/>
            <person name="Ngugi D.K."/>
            <person name="Barozzi A."/>
            <person name="Merlino G."/>
            <person name="Calleja M.L."/>
            <person name="Delgado-Huertas A."/>
            <person name="Moran X.A.G."/>
            <person name="Daffonchio D."/>
        </authorList>
    </citation>
    <scope>NUCLEOTIDE SEQUENCE</scope>
    <source>
        <strain evidence="11">SuakinDeep_MAG55_1</strain>
    </source>
</reference>
<dbReference type="GO" id="GO:0019288">
    <property type="term" value="P:isopentenyl diphosphate biosynthetic process, methylerythritol 4-phosphate pathway"/>
    <property type="evidence" value="ECO:0007669"/>
    <property type="project" value="UniProtKB-UniRule"/>
</dbReference>
<dbReference type="FunFam" id="3.30.1330.50:FF:000003">
    <property type="entry name" value="2-C-methyl-D-erythritol 2,4-cyclodiphosphate synthase"/>
    <property type="match status" value="1"/>
</dbReference>
<comment type="pathway">
    <text evidence="2 7">Isoprenoid biosynthesis; isopentenyl diphosphate biosynthesis via DXP pathway; isopentenyl diphosphate from 1-deoxy-D-xylulose 5-phosphate: step 4/6.</text>
</comment>
<evidence type="ECO:0000256" key="9">
    <source>
        <dbReference type="SAM" id="MobiDB-lite"/>
    </source>
</evidence>
<evidence type="ECO:0000256" key="6">
    <source>
        <dbReference type="ARBA" id="ARBA00023239"/>
    </source>
</evidence>
<dbReference type="Proteomes" id="UP000722750">
    <property type="component" value="Unassembled WGS sequence"/>
</dbReference>
<comment type="cofactor">
    <cofactor evidence="7">
        <name>a divalent metal cation</name>
        <dbReference type="ChEBI" id="CHEBI:60240"/>
    </cofactor>
    <text evidence="7">Binds 1 divalent metal cation per subunit.</text>
</comment>
<evidence type="ECO:0000256" key="4">
    <source>
        <dbReference type="ARBA" id="ARBA00022723"/>
    </source>
</evidence>
<comment type="caution">
    <text evidence="7">Lacks conserved residue(s) required for the propagation of feature annotation.</text>
</comment>
<comment type="catalytic activity">
    <reaction evidence="1 7 8">
        <text>4-CDP-2-C-methyl-D-erythritol 2-phosphate = 2-C-methyl-D-erythritol 2,4-cyclic diphosphate + CMP</text>
        <dbReference type="Rhea" id="RHEA:23864"/>
        <dbReference type="ChEBI" id="CHEBI:57919"/>
        <dbReference type="ChEBI" id="CHEBI:58483"/>
        <dbReference type="ChEBI" id="CHEBI:60377"/>
        <dbReference type="EC" id="4.6.1.12"/>
    </reaction>
</comment>
<dbReference type="EC" id="4.6.1.12" evidence="3 7"/>
<dbReference type="Gene3D" id="3.30.1330.50">
    <property type="entry name" value="2-C-methyl-D-erythritol 2,4-cyclodiphosphate synthase"/>
    <property type="match status" value="1"/>
</dbReference>
<proteinExistence type="inferred from homology"/>
<dbReference type="PANTHER" id="PTHR43181:SF1">
    <property type="entry name" value="2-C-METHYL-D-ERYTHRITOL 2,4-CYCLODIPHOSPHATE SYNTHASE, CHLOROPLASTIC"/>
    <property type="match status" value="1"/>
</dbReference>
<evidence type="ECO:0000256" key="3">
    <source>
        <dbReference type="ARBA" id="ARBA00012579"/>
    </source>
</evidence>
<feature type="region of interest" description="Disordered" evidence="9">
    <location>
        <begin position="132"/>
        <end position="161"/>
    </location>
</feature>
<dbReference type="EMBL" id="JAANXD010000026">
    <property type="protein sequence ID" value="MBS1257500.1"/>
    <property type="molecule type" value="Genomic_DNA"/>
</dbReference>
<evidence type="ECO:0000256" key="2">
    <source>
        <dbReference type="ARBA" id="ARBA00004709"/>
    </source>
</evidence>
<dbReference type="PROSITE" id="PS01350">
    <property type="entry name" value="ISPF"/>
    <property type="match status" value="1"/>
</dbReference>
<feature type="compositionally biased region" description="Polar residues" evidence="9">
    <location>
        <begin position="152"/>
        <end position="161"/>
    </location>
</feature>
<sequence length="161" mass="17526">MYVGIGYDIHRFVKDRKLILGGISFDHHSGLSGHSDADVVLHAIGDAILGAASLGDIGELFPDTDDKWKGISSQILLNKIMELVGEKGLHVNNVDVVFISQEPKISKQKKDMEKRISELLMVEPERVNVKATTNEGMDSIGRSESAAAQAVVTLTNNSKRS</sequence>
<gene>
    <name evidence="7" type="primary">ispF</name>
    <name evidence="11" type="ORF">MAG551_00544</name>
</gene>
<feature type="site" description="Transition state stabilizer" evidence="7">
    <location>
        <position position="133"/>
    </location>
</feature>
<dbReference type="PANTHER" id="PTHR43181">
    <property type="entry name" value="2-C-METHYL-D-ERYTHRITOL 2,4-CYCLODIPHOSPHATE SYNTHASE, CHLOROPLASTIC"/>
    <property type="match status" value="1"/>
</dbReference>
<protein>
    <recommendedName>
        <fullName evidence="3 7">2-C-methyl-D-erythritol 2,4-cyclodiphosphate synthase</fullName>
        <shortName evidence="7">MECDP-synthase</shortName>
        <shortName evidence="7">MECPP-synthase</shortName>
        <shortName evidence="7">MECPS</shortName>
        <ecNumber evidence="3 7">4.6.1.12</ecNumber>
    </recommendedName>
</protein>
<dbReference type="InterPro" id="IPR020555">
    <property type="entry name" value="MECDP_synthase_CS"/>
</dbReference>
<dbReference type="NCBIfam" id="TIGR00151">
    <property type="entry name" value="ispF"/>
    <property type="match status" value="1"/>
</dbReference>
<keyword evidence="5 7" id="KW-0414">Isoprene biosynthesis</keyword>
<evidence type="ECO:0000313" key="12">
    <source>
        <dbReference type="Proteomes" id="UP000722750"/>
    </source>
</evidence>
<feature type="binding site" evidence="7">
    <location>
        <begin position="8"/>
        <end position="10"/>
    </location>
    <ligand>
        <name>4-CDP-2-C-methyl-D-erythritol 2-phosphate</name>
        <dbReference type="ChEBI" id="CHEBI:57919"/>
    </ligand>
</feature>
<comment type="similarity">
    <text evidence="7 8">Belongs to the IspF family.</text>
</comment>
<organism evidence="11 12">
    <name type="scientific">Candidatus Scalindua arabica</name>
    <dbReference type="NCBI Taxonomy" id="1127984"/>
    <lineage>
        <taxon>Bacteria</taxon>
        <taxon>Pseudomonadati</taxon>
        <taxon>Planctomycetota</taxon>
        <taxon>Candidatus Brocadiia</taxon>
        <taxon>Candidatus Brocadiales</taxon>
        <taxon>Candidatus Scalinduaceae</taxon>
        <taxon>Candidatus Scalindua</taxon>
    </lineage>
</organism>
<evidence type="ECO:0000256" key="5">
    <source>
        <dbReference type="ARBA" id="ARBA00023229"/>
    </source>
</evidence>
<feature type="binding site" evidence="7">
    <location>
        <position position="8"/>
    </location>
    <ligand>
        <name>a divalent metal cation</name>
        <dbReference type="ChEBI" id="CHEBI:60240"/>
    </ligand>
</feature>
<dbReference type="GO" id="GO:0046872">
    <property type="term" value="F:metal ion binding"/>
    <property type="evidence" value="ECO:0007669"/>
    <property type="project" value="UniProtKB-KW"/>
</dbReference>
<dbReference type="AlphaFoldDB" id="A0A941W3V3"/>
<dbReference type="InterPro" id="IPR036571">
    <property type="entry name" value="MECDP_synthase_sf"/>
</dbReference>
<comment type="subunit">
    <text evidence="7">Homotrimer.</text>
</comment>
<keyword evidence="6 7" id="KW-0456">Lyase</keyword>
<dbReference type="HAMAP" id="MF_00107">
    <property type="entry name" value="IspF"/>
    <property type="match status" value="1"/>
</dbReference>
<feature type="domain" description="2-C-methyl-D-erythritol 2,4-cyclodiphosphate synthase" evidence="10">
    <location>
        <begin position="1"/>
        <end position="154"/>
    </location>
</feature>
<feature type="binding site" evidence="7">
    <location>
        <begin position="132"/>
        <end position="135"/>
    </location>
    <ligand>
        <name>4-CDP-2-C-methyl-D-erythritol 2-phosphate</name>
        <dbReference type="ChEBI" id="CHEBI:57919"/>
    </ligand>
</feature>
<evidence type="ECO:0000313" key="11">
    <source>
        <dbReference type="EMBL" id="MBS1257500.1"/>
    </source>
</evidence>
<dbReference type="CDD" id="cd00554">
    <property type="entry name" value="MECDP_synthase"/>
    <property type="match status" value="1"/>
</dbReference>
<dbReference type="GO" id="GO:0008685">
    <property type="term" value="F:2-C-methyl-D-erythritol 2,4-cyclodiphosphate synthase activity"/>
    <property type="evidence" value="ECO:0007669"/>
    <property type="project" value="UniProtKB-UniRule"/>
</dbReference>
<dbReference type="SUPFAM" id="SSF69765">
    <property type="entry name" value="IpsF-like"/>
    <property type="match status" value="1"/>
</dbReference>
<feature type="binding site" evidence="7">
    <location>
        <position position="42"/>
    </location>
    <ligand>
        <name>a divalent metal cation</name>
        <dbReference type="ChEBI" id="CHEBI:60240"/>
    </ligand>
</feature>
<feature type="binding site" evidence="7">
    <location>
        <begin position="34"/>
        <end position="35"/>
    </location>
    <ligand>
        <name>4-CDP-2-C-methyl-D-erythritol 2-phosphate</name>
        <dbReference type="ChEBI" id="CHEBI:57919"/>
    </ligand>
</feature>
<evidence type="ECO:0000259" key="10">
    <source>
        <dbReference type="Pfam" id="PF02542"/>
    </source>
</evidence>
<evidence type="ECO:0000256" key="1">
    <source>
        <dbReference type="ARBA" id="ARBA00000200"/>
    </source>
</evidence>
<accession>A0A941W3V3</accession>
<name>A0A941W3V3_9BACT</name>
<dbReference type="Pfam" id="PF02542">
    <property type="entry name" value="YgbB"/>
    <property type="match status" value="1"/>
</dbReference>
<evidence type="ECO:0000256" key="7">
    <source>
        <dbReference type="HAMAP-Rule" id="MF_00107"/>
    </source>
</evidence>
<feature type="binding site" evidence="7">
    <location>
        <begin position="56"/>
        <end position="58"/>
    </location>
    <ligand>
        <name>4-CDP-2-C-methyl-D-erythritol 2-phosphate</name>
        <dbReference type="ChEBI" id="CHEBI:57919"/>
    </ligand>
</feature>
<keyword evidence="4 7" id="KW-0479">Metal-binding</keyword>
<dbReference type="InterPro" id="IPR003526">
    <property type="entry name" value="MECDP_synthase"/>
</dbReference>
<feature type="binding site" evidence="7">
    <location>
        <position position="142"/>
    </location>
    <ligand>
        <name>4-CDP-2-C-methyl-D-erythritol 2-phosphate</name>
        <dbReference type="ChEBI" id="CHEBI:57919"/>
    </ligand>
</feature>
<dbReference type="GO" id="GO:0016114">
    <property type="term" value="P:terpenoid biosynthetic process"/>
    <property type="evidence" value="ECO:0007669"/>
    <property type="project" value="InterPro"/>
</dbReference>
<feature type="binding site" evidence="7">
    <location>
        <begin position="61"/>
        <end position="65"/>
    </location>
    <ligand>
        <name>4-CDP-2-C-methyl-D-erythritol 2-phosphate</name>
        <dbReference type="ChEBI" id="CHEBI:57919"/>
    </ligand>
</feature>
<evidence type="ECO:0000256" key="8">
    <source>
        <dbReference type="RuleBase" id="RU004395"/>
    </source>
</evidence>